<dbReference type="RefSeq" id="WP_203147392.1">
    <property type="nucleotide sequence ID" value="NZ_JAEVHL010000015.1"/>
</dbReference>
<reference evidence="1 2" key="1">
    <citation type="submission" date="2021-01" db="EMBL/GenBank/DDBJ databases">
        <title>Draft genome sequence of Micromonospora sp. strain STR1s_6.</title>
        <authorList>
            <person name="Karlyshev A."/>
            <person name="Jawad R."/>
        </authorList>
    </citation>
    <scope>NUCLEOTIDE SEQUENCE [LARGE SCALE GENOMIC DNA]</scope>
    <source>
        <strain evidence="1 2">STR1S-6</strain>
    </source>
</reference>
<sequence>MLDEALGLTGTGHRTLLFTLIGHDRPAHGGLDYPVAPPTGTAQPS</sequence>
<gene>
    <name evidence="1" type="ORF">JM949_05710</name>
</gene>
<evidence type="ECO:0000313" key="2">
    <source>
        <dbReference type="Proteomes" id="UP000622245"/>
    </source>
</evidence>
<evidence type="ECO:0000313" key="1">
    <source>
        <dbReference type="EMBL" id="MBM0274985.1"/>
    </source>
</evidence>
<comment type="caution">
    <text evidence="1">The sequence shown here is derived from an EMBL/GenBank/DDBJ whole genome shotgun (WGS) entry which is preliminary data.</text>
</comment>
<protein>
    <submittedName>
        <fullName evidence="1">Uncharacterized protein</fullName>
    </submittedName>
</protein>
<organism evidence="1 2">
    <name type="scientific">Micromonospora tarensis</name>
    <dbReference type="NCBI Taxonomy" id="2806100"/>
    <lineage>
        <taxon>Bacteria</taxon>
        <taxon>Bacillati</taxon>
        <taxon>Actinomycetota</taxon>
        <taxon>Actinomycetes</taxon>
        <taxon>Micromonosporales</taxon>
        <taxon>Micromonosporaceae</taxon>
        <taxon>Micromonospora</taxon>
    </lineage>
</organism>
<accession>A0ABS1YC52</accession>
<dbReference type="EMBL" id="JAEVHL010000015">
    <property type="protein sequence ID" value="MBM0274985.1"/>
    <property type="molecule type" value="Genomic_DNA"/>
</dbReference>
<name>A0ABS1YC52_9ACTN</name>
<keyword evidence="2" id="KW-1185">Reference proteome</keyword>
<dbReference type="Proteomes" id="UP000622245">
    <property type="component" value="Unassembled WGS sequence"/>
</dbReference>
<proteinExistence type="predicted"/>